<dbReference type="STRING" id="1162668.LFE_0764"/>
<dbReference type="EMBL" id="AP012342">
    <property type="protein sequence ID" value="BAM06479.1"/>
    <property type="molecule type" value="Genomic_DNA"/>
</dbReference>
<keyword evidence="1" id="KW-0812">Transmembrane</keyword>
<feature type="transmembrane region" description="Helical" evidence="1">
    <location>
        <begin position="81"/>
        <end position="102"/>
    </location>
</feature>
<feature type="transmembrane region" description="Helical" evidence="1">
    <location>
        <begin position="40"/>
        <end position="61"/>
    </location>
</feature>
<evidence type="ECO:0000313" key="2">
    <source>
        <dbReference type="EMBL" id="BAM06479.1"/>
    </source>
</evidence>
<reference evidence="2 3" key="1">
    <citation type="journal article" date="2012" name="J. Bacteriol.">
        <title>Complete Genome Sequence of Leptospirillum ferrooxidans Strain C2-3, Isolated from a Fresh Volcanic Ash Deposit on the Island of Miyake, Japan.</title>
        <authorList>
            <person name="Fujimura R."/>
            <person name="Sato Y."/>
            <person name="Nishizawa T."/>
            <person name="Oshima K."/>
            <person name="Kim S.-W."/>
            <person name="Hattori M."/>
            <person name="Kamijo T."/>
            <person name="Ohta H."/>
        </authorList>
    </citation>
    <scope>NUCLEOTIDE SEQUENCE [LARGE SCALE GENOMIC DNA]</scope>
    <source>
        <strain evidence="2 3">C2-3</strain>
    </source>
</reference>
<protein>
    <submittedName>
        <fullName evidence="2">Uncharacterized protein</fullName>
    </submittedName>
</protein>
<dbReference type="RefSeq" id="WP_014448971.1">
    <property type="nucleotide sequence ID" value="NC_017094.1"/>
</dbReference>
<dbReference type="KEGG" id="lfc:LFE_0764"/>
<dbReference type="AlphaFoldDB" id="I0IMI0"/>
<organism evidence="2 3">
    <name type="scientific">Leptospirillum ferrooxidans (strain C2-3)</name>
    <dbReference type="NCBI Taxonomy" id="1162668"/>
    <lineage>
        <taxon>Bacteria</taxon>
        <taxon>Pseudomonadati</taxon>
        <taxon>Nitrospirota</taxon>
        <taxon>Nitrospiria</taxon>
        <taxon>Nitrospirales</taxon>
        <taxon>Nitrospiraceae</taxon>
        <taxon>Leptospirillum</taxon>
    </lineage>
</organism>
<keyword evidence="3" id="KW-1185">Reference proteome</keyword>
<dbReference type="OrthoDB" id="9811904at2"/>
<keyword evidence="1" id="KW-1133">Transmembrane helix</keyword>
<evidence type="ECO:0000256" key="1">
    <source>
        <dbReference type="SAM" id="Phobius"/>
    </source>
</evidence>
<accession>I0IMI0</accession>
<keyword evidence="1" id="KW-0472">Membrane</keyword>
<reference evidence="3" key="2">
    <citation type="submission" date="2012-03" db="EMBL/GenBank/DDBJ databases">
        <title>The complete genome sequence of the pioneer microbe on fresh volcanic deposit, Leptospirillum ferrooxidans strain C2-3.</title>
        <authorList>
            <person name="Fujimura R."/>
            <person name="Sato Y."/>
            <person name="Nishizawa T."/>
            <person name="Nanba K."/>
            <person name="Oshima K."/>
            <person name="Hattori M."/>
            <person name="Kamijo T."/>
            <person name="Ohta H."/>
        </authorList>
    </citation>
    <scope>NUCLEOTIDE SEQUENCE [LARGE SCALE GENOMIC DNA]</scope>
    <source>
        <strain evidence="3">C2-3</strain>
    </source>
</reference>
<evidence type="ECO:0000313" key="3">
    <source>
        <dbReference type="Proteomes" id="UP000007382"/>
    </source>
</evidence>
<dbReference type="PATRIC" id="fig|1162668.3.peg.896"/>
<dbReference type="HOGENOM" id="CLU_2233174_0_0_0"/>
<gene>
    <name evidence="2" type="ordered locus">LFE_0764</name>
</gene>
<proteinExistence type="predicted"/>
<name>I0IMI0_LEPFC</name>
<dbReference type="Proteomes" id="UP000007382">
    <property type="component" value="Chromosome"/>
</dbReference>
<sequence length="105" mass="11885">MESRRLFNLRLALVLGVELLAIQTGMFLNRYSLMEGIGWVGLFSWFLIGGALVGGIAFGALLTEWLPERTDGRPPGFFEKILPQLPWAFALLVALIDSYFYFPRM</sequence>